<reference evidence="2" key="3">
    <citation type="submission" date="2023-06" db="EMBL/GenBank/DDBJ databases">
        <authorList>
            <person name="Spilker T."/>
        </authorList>
    </citation>
    <scope>NUCLEOTIDE SEQUENCE</scope>
    <source>
        <strain evidence="2">FLAC1071</strain>
    </source>
</reference>
<proteinExistence type="predicted"/>
<dbReference type="Proteomes" id="UP000198286">
    <property type="component" value="Chromosome"/>
</dbReference>
<name>A0A1Y0SXB4_MYCIT</name>
<reference evidence="2" key="2">
    <citation type="submission" date="2023-06" db="EMBL/GenBank/DDBJ databases">
        <title>Itaconate inhibition of nontuberculous mycobacteria.</title>
        <authorList>
            <person name="Breen P."/>
            <person name="Zimbric M."/>
            <person name="Caverly L."/>
        </authorList>
    </citation>
    <scope>NUCLEOTIDE SEQUENCE</scope>
    <source>
        <strain evidence="2">FLAC1071</strain>
    </source>
</reference>
<accession>A0A1Y0SXB4</accession>
<evidence type="ECO:0000313" key="1">
    <source>
        <dbReference type="EMBL" id="ASL12995.1"/>
    </source>
</evidence>
<dbReference type="EMBL" id="CP015267">
    <property type="protein sequence ID" value="ASL12995.1"/>
    <property type="molecule type" value="Genomic_DNA"/>
</dbReference>
<reference evidence="1 3" key="1">
    <citation type="journal article" date="2017" name="Lancet Infect. Dis.">
        <title>Global outbreak of severe Mycobacterium chimaera disease after cardiac surgery: a molecular epidemiological study.</title>
        <authorList>
            <person name="van Ingen J."/>
            <person name="Kohl T."/>
            <person name="Kranzer K."/>
            <person name="Hasse B."/>
            <person name="Keller P."/>
            <person name="Szafranska A."/>
            <person name="Hillemann D."/>
            <person name="Chand M."/>
            <person name="Schreiber P."/>
            <person name="Sommerstein R."/>
            <person name="Berger C."/>
            <person name="Genoni M."/>
            <person name="Ruegg C."/>
            <person name="Troillet N."/>
            <person name="Widmer A.F."/>
            <person name="Becker S.L."/>
            <person name="Herrmann M."/>
            <person name="Eckmanns T."/>
            <person name="Haller S."/>
            <person name="Hoeller C."/>
            <person name="Debast S.B."/>
            <person name="Wolfhagen M.J."/>
            <person name="Hopman J."/>
            <person name="Kluytmans J."/>
            <person name="Langelaar M."/>
            <person name="Notermans D.W."/>
            <person name="ten Oever J."/>
            <person name="van den Barselaar P."/>
            <person name="Vonk A.B.A."/>
            <person name="Vos M.C."/>
            <person name="Ahmed N."/>
            <person name="Brown T."/>
            <person name="Crook D."/>
            <person name="Lamagni T."/>
            <person name="Phin N."/>
            <person name="Smith E.G."/>
            <person name="Zambon M."/>
            <person name="Serr A."/>
            <person name="Goetting T."/>
            <person name="Ebner W."/>
            <person name="Thuermer A."/>
            <person name="Utpatel C."/>
            <person name="Sproer C."/>
            <person name="Bunk B."/>
            <person name="Nubel U."/>
            <person name="Bloemberg G."/>
            <person name="Bottger E."/>
            <person name="Niemann S."/>
            <person name="Wagner D."/>
            <person name="Sax H."/>
        </authorList>
    </citation>
    <scope>NUCLEOTIDE SEQUENCE [LARGE SCALE GENOMIC DNA]</scope>
    <source>
        <strain evidence="1 3">ZUERICH-2</strain>
    </source>
</reference>
<evidence type="ECO:0000313" key="4">
    <source>
        <dbReference type="Proteomes" id="UP001529272"/>
    </source>
</evidence>
<protein>
    <submittedName>
        <fullName evidence="2">SatD family protein</fullName>
    </submittedName>
</protein>
<dbReference type="Proteomes" id="UP001529272">
    <property type="component" value="Unassembled WGS sequence"/>
</dbReference>
<sequence>MDRMKPQPSSRATLIGDVVGSRRAADRSGLHRALSAALREVGDGAIDPPAFTVGDEFQGSYPTVGAAIDAALTVRLLLAPDTDVRFGIGWGAVTILDADAGIQDGPGWWSARAAIQQTAEAQRQPGFALVRTTFRADGDTRTDAAAVNAALICRDHLLGSLDERSLRIVRGLMTGRTKKELAADEGISPSAVSQRASRDGLDLIVLASHYLRSLP</sequence>
<evidence type="ECO:0000313" key="2">
    <source>
        <dbReference type="EMBL" id="MDM3926321.1"/>
    </source>
</evidence>
<organism evidence="1 3">
    <name type="scientific">Mycobacterium intracellulare subsp. chimaera</name>
    <dbReference type="NCBI Taxonomy" id="222805"/>
    <lineage>
        <taxon>Bacteria</taxon>
        <taxon>Bacillati</taxon>
        <taxon>Actinomycetota</taxon>
        <taxon>Actinomycetes</taxon>
        <taxon>Mycobacteriales</taxon>
        <taxon>Mycobacteriaceae</taxon>
        <taxon>Mycobacterium</taxon>
        <taxon>Mycobacterium avium complex (MAC)</taxon>
    </lineage>
</organism>
<dbReference type="EMBL" id="JASZZX010000006">
    <property type="protein sequence ID" value="MDM3926321.1"/>
    <property type="molecule type" value="Genomic_DNA"/>
</dbReference>
<dbReference type="STRING" id="222805.AN480_02575"/>
<dbReference type="AlphaFoldDB" id="A0A1Y0SXB4"/>
<dbReference type="RefSeq" id="WP_072501156.1">
    <property type="nucleotide sequence ID" value="NZ_CP012885.2"/>
</dbReference>
<gene>
    <name evidence="1" type="ORF">MYCOZU2_00533</name>
    <name evidence="2" type="ORF">QRB35_09810</name>
</gene>
<evidence type="ECO:0000313" key="3">
    <source>
        <dbReference type="Proteomes" id="UP000198286"/>
    </source>
</evidence>
<dbReference type="InterPro" id="IPR032580">
    <property type="entry name" value="SatD"/>
</dbReference>
<dbReference type="Pfam" id="PF16264">
    <property type="entry name" value="SatD"/>
    <property type="match status" value="1"/>
</dbReference>
<keyword evidence="4" id="KW-1185">Reference proteome</keyword>